<sequence length="486" mass="52489">MAPEATPQSIETRLFINGEVRAFTIFISKVSTTYQNHGVSMSKLSEATEKDVDQAVAAAKSAQPAWANLTVEQRGSYFKKFAKLIRESNDELATLEAISMGFPKSRYFHAMACAGTFDHYSEAGYDMQGTTSLNTPGFVSMTLRQPYGVVAAIIPWNVPLIMLANKIAPALAVGNTVVLKSSEKAPLTSCKIASLVKEAGFPPGVFNILSGHGHISGAALSSHMEVRALSFTGSTRTGRVIQQAAAQSNLKVIFLELGGKSPVCIFEDADLEVAADDTQHSIQGNSGQTCMATTRVYVQDTVAEKFIGLFKSKFEAVTIGDPLHPGTNHGPQADKVQYDNVLRYIEMGKKEGTLALGGSTVEGDGYFIRPTIFTNTPEDARTMKEEIFGPVVHINTFSTEEEVMEKANNTEYGLYASVYTKDINRALKFAKGLEAGTVGVNCTSPTQGRDMPFGGWKGSGIGREGMPLYTMSNFLEMKTVVVKVGF</sequence>
<dbReference type="InterPro" id="IPR016162">
    <property type="entry name" value="Ald_DH_N"/>
</dbReference>
<dbReference type="OrthoDB" id="310895at2759"/>
<comment type="similarity">
    <text evidence="1 6">Belongs to the aldehyde dehydrogenase family.</text>
</comment>
<dbReference type="PROSITE" id="PS00687">
    <property type="entry name" value="ALDEHYDE_DEHYDR_GLU"/>
    <property type="match status" value="1"/>
</dbReference>
<keyword evidence="2 6" id="KW-0560">Oxidoreductase</keyword>
<evidence type="ECO:0000256" key="4">
    <source>
        <dbReference type="ARBA" id="ARBA00049194"/>
    </source>
</evidence>
<dbReference type="Proteomes" id="UP000469558">
    <property type="component" value="Unassembled WGS sequence"/>
</dbReference>
<dbReference type="Pfam" id="PF00171">
    <property type="entry name" value="Aldedh"/>
    <property type="match status" value="1"/>
</dbReference>
<dbReference type="FunFam" id="3.40.605.10:FF:000001">
    <property type="entry name" value="Aldehyde dehydrogenase 1"/>
    <property type="match status" value="1"/>
</dbReference>
<comment type="caution">
    <text evidence="8">The sequence shown here is derived from an EMBL/GenBank/DDBJ whole genome shotgun (WGS) entry which is preliminary data.</text>
</comment>
<dbReference type="InterPro" id="IPR016161">
    <property type="entry name" value="Ald_DH/histidinol_DH"/>
</dbReference>
<dbReference type="GO" id="GO:0004029">
    <property type="term" value="F:aldehyde dehydrogenase (NAD+) activity"/>
    <property type="evidence" value="ECO:0007669"/>
    <property type="project" value="UniProtKB-EC"/>
</dbReference>
<gene>
    <name evidence="8" type="primary">aldA_0</name>
    <name evidence="8" type="ORF">LSUE1_G002533</name>
</gene>
<dbReference type="Gene3D" id="3.40.605.10">
    <property type="entry name" value="Aldehyde Dehydrogenase, Chain A, domain 1"/>
    <property type="match status" value="1"/>
</dbReference>
<comment type="catalytic activity">
    <reaction evidence="4">
        <text>an aldehyde + NAD(+) + H2O = a carboxylate + NADH + 2 H(+)</text>
        <dbReference type="Rhea" id="RHEA:16185"/>
        <dbReference type="ChEBI" id="CHEBI:15377"/>
        <dbReference type="ChEBI" id="CHEBI:15378"/>
        <dbReference type="ChEBI" id="CHEBI:17478"/>
        <dbReference type="ChEBI" id="CHEBI:29067"/>
        <dbReference type="ChEBI" id="CHEBI:57540"/>
        <dbReference type="ChEBI" id="CHEBI:57945"/>
        <dbReference type="EC" id="1.2.1.3"/>
    </reaction>
</comment>
<dbReference type="AlphaFoldDB" id="A0A8T9C949"/>
<protein>
    <recommendedName>
        <fullName evidence="3">aldehyde dehydrogenase (NAD(+))</fullName>
        <ecNumber evidence="3">1.2.1.3</ecNumber>
    </recommendedName>
</protein>
<name>A0A8T9C949_9HELO</name>
<dbReference type="InterPro" id="IPR029510">
    <property type="entry name" value="Ald_DH_CS_GLU"/>
</dbReference>
<reference evidence="8 9" key="1">
    <citation type="submission" date="2018-05" db="EMBL/GenBank/DDBJ databases">
        <title>Genome sequencing and assembly of the regulated plant pathogen Lachnellula willkommii and related sister species for the development of diagnostic species identification markers.</title>
        <authorList>
            <person name="Giroux E."/>
            <person name="Bilodeau G."/>
        </authorList>
    </citation>
    <scope>NUCLEOTIDE SEQUENCE [LARGE SCALE GENOMIC DNA]</scope>
    <source>
        <strain evidence="8 9">CBS 268.59</strain>
    </source>
</reference>
<evidence type="ECO:0000256" key="1">
    <source>
        <dbReference type="ARBA" id="ARBA00009986"/>
    </source>
</evidence>
<evidence type="ECO:0000259" key="7">
    <source>
        <dbReference type="Pfam" id="PF00171"/>
    </source>
</evidence>
<evidence type="ECO:0000313" key="8">
    <source>
        <dbReference type="EMBL" id="TVY82141.1"/>
    </source>
</evidence>
<feature type="domain" description="Aldehyde dehydrogenase" evidence="7">
    <location>
        <begin position="37"/>
        <end position="480"/>
    </location>
</feature>
<dbReference type="EMBL" id="QGMK01000364">
    <property type="protein sequence ID" value="TVY82141.1"/>
    <property type="molecule type" value="Genomic_DNA"/>
</dbReference>
<dbReference type="SUPFAM" id="SSF53720">
    <property type="entry name" value="ALDH-like"/>
    <property type="match status" value="1"/>
</dbReference>
<dbReference type="FunFam" id="3.40.309.10:FF:000012">
    <property type="entry name" value="Betaine aldehyde dehydrogenase"/>
    <property type="match status" value="1"/>
</dbReference>
<evidence type="ECO:0000256" key="2">
    <source>
        <dbReference type="ARBA" id="ARBA00023002"/>
    </source>
</evidence>
<dbReference type="InterPro" id="IPR015590">
    <property type="entry name" value="Aldehyde_DH_dom"/>
</dbReference>
<evidence type="ECO:0000256" key="6">
    <source>
        <dbReference type="RuleBase" id="RU003345"/>
    </source>
</evidence>
<organism evidence="8 9">
    <name type="scientific">Lachnellula suecica</name>
    <dbReference type="NCBI Taxonomy" id="602035"/>
    <lineage>
        <taxon>Eukaryota</taxon>
        <taxon>Fungi</taxon>
        <taxon>Dikarya</taxon>
        <taxon>Ascomycota</taxon>
        <taxon>Pezizomycotina</taxon>
        <taxon>Leotiomycetes</taxon>
        <taxon>Helotiales</taxon>
        <taxon>Lachnaceae</taxon>
        <taxon>Lachnellula</taxon>
    </lineage>
</organism>
<evidence type="ECO:0000313" key="9">
    <source>
        <dbReference type="Proteomes" id="UP000469558"/>
    </source>
</evidence>
<evidence type="ECO:0000256" key="3">
    <source>
        <dbReference type="ARBA" id="ARBA00024226"/>
    </source>
</evidence>
<evidence type="ECO:0000256" key="5">
    <source>
        <dbReference type="PROSITE-ProRule" id="PRU10007"/>
    </source>
</evidence>
<feature type="active site" evidence="5">
    <location>
        <position position="256"/>
    </location>
</feature>
<dbReference type="PANTHER" id="PTHR11699">
    <property type="entry name" value="ALDEHYDE DEHYDROGENASE-RELATED"/>
    <property type="match status" value="1"/>
</dbReference>
<keyword evidence="9" id="KW-1185">Reference proteome</keyword>
<proteinExistence type="inferred from homology"/>
<dbReference type="InterPro" id="IPR016163">
    <property type="entry name" value="Ald_DH_C"/>
</dbReference>
<dbReference type="EC" id="1.2.1.3" evidence="3"/>
<accession>A0A8T9C949</accession>
<dbReference type="Gene3D" id="3.40.309.10">
    <property type="entry name" value="Aldehyde Dehydrogenase, Chain A, domain 2"/>
    <property type="match status" value="1"/>
</dbReference>